<dbReference type="Proteomes" id="UP000324222">
    <property type="component" value="Unassembled WGS sequence"/>
</dbReference>
<accession>A0A5B7DAJ3</accession>
<dbReference type="AlphaFoldDB" id="A0A5B7DAJ3"/>
<organism evidence="1 2">
    <name type="scientific">Portunus trituberculatus</name>
    <name type="common">Swimming crab</name>
    <name type="synonym">Neptunus trituberculatus</name>
    <dbReference type="NCBI Taxonomy" id="210409"/>
    <lineage>
        <taxon>Eukaryota</taxon>
        <taxon>Metazoa</taxon>
        <taxon>Ecdysozoa</taxon>
        <taxon>Arthropoda</taxon>
        <taxon>Crustacea</taxon>
        <taxon>Multicrustacea</taxon>
        <taxon>Malacostraca</taxon>
        <taxon>Eumalacostraca</taxon>
        <taxon>Eucarida</taxon>
        <taxon>Decapoda</taxon>
        <taxon>Pleocyemata</taxon>
        <taxon>Brachyura</taxon>
        <taxon>Eubrachyura</taxon>
        <taxon>Portunoidea</taxon>
        <taxon>Portunidae</taxon>
        <taxon>Portuninae</taxon>
        <taxon>Portunus</taxon>
    </lineage>
</organism>
<proteinExistence type="predicted"/>
<sequence>MKDASSQDLLELVIIVDPHRAVLRQQGVDLSKQRPRLLVGTAGKLVSNLNLSKIWPGGAMGKTGGKSEKNT</sequence>
<evidence type="ECO:0000313" key="2">
    <source>
        <dbReference type="Proteomes" id="UP000324222"/>
    </source>
</evidence>
<dbReference type="EMBL" id="VSRR010000662">
    <property type="protein sequence ID" value="MPC18243.1"/>
    <property type="molecule type" value="Genomic_DNA"/>
</dbReference>
<name>A0A5B7DAJ3_PORTR</name>
<keyword evidence="2" id="KW-1185">Reference proteome</keyword>
<gene>
    <name evidence="1" type="ORF">E2C01_011121</name>
</gene>
<comment type="caution">
    <text evidence="1">The sequence shown here is derived from an EMBL/GenBank/DDBJ whole genome shotgun (WGS) entry which is preliminary data.</text>
</comment>
<evidence type="ECO:0000313" key="1">
    <source>
        <dbReference type="EMBL" id="MPC18243.1"/>
    </source>
</evidence>
<reference evidence="1 2" key="1">
    <citation type="submission" date="2019-05" db="EMBL/GenBank/DDBJ databases">
        <title>Another draft genome of Portunus trituberculatus and its Hox gene families provides insights of decapod evolution.</title>
        <authorList>
            <person name="Jeong J.-H."/>
            <person name="Song I."/>
            <person name="Kim S."/>
            <person name="Choi T."/>
            <person name="Kim D."/>
            <person name="Ryu S."/>
            <person name="Kim W."/>
        </authorList>
    </citation>
    <scope>NUCLEOTIDE SEQUENCE [LARGE SCALE GENOMIC DNA]</scope>
    <source>
        <tissue evidence="1">Muscle</tissue>
    </source>
</reference>
<protein>
    <submittedName>
        <fullName evidence="1">Uncharacterized protein</fullName>
    </submittedName>
</protein>